<proteinExistence type="predicted"/>
<name>A0A067PKE8_9AGAM</name>
<dbReference type="Proteomes" id="UP000027265">
    <property type="component" value="Unassembled WGS sequence"/>
</dbReference>
<dbReference type="OrthoDB" id="2864564at2759"/>
<dbReference type="SUPFAM" id="SSF52047">
    <property type="entry name" value="RNI-like"/>
    <property type="match status" value="1"/>
</dbReference>
<dbReference type="InterPro" id="IPR032675">
    <property type="entry name" value="LRR_dom_sf"/>
</dbReference>
<evidence type="ECO:0000313" key="2">
    <source>
        <dbReference type="Proteomes" id="UP000027265"/>
    </source>
</evidence>
<sequence>MEDSEPTMIQVIQDDVPPELWGMVFGYLSLADRRNVTLTCSFFRLIEQPSFFEVMNFSIVKITVTTRRQPSETKFLLRKPLRSSLERLRFYAGARIASAVKKCQLEIGFPESGGVEKMADGGLEVVAELFQLLPTFPDLSALSFAGIDLDRQKLQRIHEMPALRSLALRECRILPDATSLRPLSIEKLLVEGRKELIHITERKQHNRLGLSTFFDTNRLRTLDISMANEALFSLWSLPSGTRFSSLTSLSISSSVTTSKSFIALLNTVPLLEHLRLSRYLASKLSRGKLSPTNQFTSLPPSLVTQLKSFTGPPMFAKIFACRPLQRIEITWPTPGANPRIDLYPILTSIRFPEKVKYLTFESSDLTEKLVDCPVVFSESLRSLVVTVWTEGGRGYPEDVYCREKLIHKLPLRLPTKLSHFELHVAFTFQDDWKTPLDELLTFKNLLLQRCPGMMNVVFSSRFYAYLWPPTKTWMWHRERISDSFGSWSCVER</sequence>
<accession>A0A067PKE8</accession>
<reference evidence="2" key="1">
    <citation type="journal article" date="2014" name="Proc. Natl. Acad. Sci. U.S.A.">
        <title>Extensive sampling of basidiomycete genomes demonstrates inadequacy of the white-rot/brown-rot paradigm for wood decay fungi.</title>
        <authorList>
            <person name="Riley R."/>
            <person name="Salamov A.A."/>
            <person name="Brown D.W."/>
            <person name="Nagy L.G."/>
            <person name="Floudas D."/>
            <person name="Held B.W."/>
            <person name="Levasseur A."/>
            <person name="Lombard V."/>
            <person name="Morin E."/>
            <person name="Otillar R."/>
            <person name="Lindquist E.A."/>
            <person name="Sun H."/>
            <person name="LaButti K.M."/>
            <person name="Schmutz J."/>
            <person name="Jabbour D."/>
            <person name="Luo H."/>
            <person name="Baker S.E."/>
            <person name="Pisabarro A.G."/>
            <person name="Walton J.D."/>
            <person name="Blanchette R.A."/>
            <person name="Henrissat B."/>
            <person name="Martin F."/>
            <person name="Cullen D."/>
            <person name="Hibbett D.S."/>
            <person name="Grigoriev I.V."/>
        </authorList>
    </citation>
    <scope>NUCLEOTIDE SEQUENCE [LARGE SCALE GENOMIC DNA]</scope>
    <source>
        <strain evidence="2">MUCL 33604</strain>
    </source>
</reference>
<protein>
    <recommendedName>
        <fullName evidence="3">F-box domain-containing protein</fullName>
    </recommendedName>
</protein>
<dbReference type="EMBL" id="KL197725">
    <property type="protein sequence ID" value="KDQ55388.1"/>
    <property type="molecule type" value="Genomic_DNA"/>
</dbReference>
<dbReference type="HOGENOM" id="CLU_588001_0_0_1"/>
<organism evidence="1 2">
    <name type="scientific">Jaapia argillacea MUCL 33604</name>
    <dbReference type="NCBI Taxonomy" id="933084"/>
    <lineage>
        <taxon>Eukaryota</taxon>
        <taxon>Fungi</taxon>
        <taxon>Dikarya</taxon>
        <taxon>Basidiomycota</taxon>
        <taxon>Agaricomycotina</taxon>
        <taxon>Agaricomycetes</taxon>
        <taxon>Agaricomycetidae</taxon>
        <taxon>Jaapiales</taxon>
        <taxon>Jaapiaceae</taxon>
        <taxon>Jaapia</taxon>
    </lineage>
</organism>
<dbReference type="InParanoid" id="A0A067PKE8"/>
<dbReference type="CDD" id="cd09917">
    <property type="entry name" value="F-box_SF"/>
    <property type="match status" value="1"/>
</dbReference>
<gene>
    <name evidence="1" type="ORF">JAAARDRAFT_208691</name>
</gene>
<keyword evidence="2" id="KW-1185">Reference proteome</keyword>
<dbReference type="Gene3D" id="3.80.10.10">
    <property type="entry name" value="Ribonuclease Inhibitor"/>
    <property type="match status" value="1"/>
</dbReference>
<evidence type="ECO:0000313" key="1">
    <source>
        <dbReference type="EMBL" id="KDQ55388.1"/>
    </source>
</evidence>
<dbReference type="AlphaFoldDB" id="A0A067PKE8"/>
<evidence type="ECO:0008006" key="3">
    <source>
        <dbReference type="Google" id="ProtNLM"/>
    </source>
</evidence>